<dbReference type="AlphaFoldDB" id="A0AAP2Z4H4"/>
<dbReference type="InterPro" id="IPR035985">
    <property type="entry name" value="Ubiquitin-activating_enz"/>
</dbReference>
<dbReference type="Pfam" id="PF00899">
    <property type="entry name" value="ThiF"/>
    <property type="match status" value="1"/>
</dbReference>
<dbReference type="EMBL" id="JAOPKA010000027">
    <property type="protein sequence ID" value="MCU4744385.1"/>
    <property type="molecule type" value="Genomic_DNA"/>
</dbReference>
<name>A0AAP2Z4H4_9EURY</name>
<comment type="caution">
    <text evidence="3">The sequence shown here is derived from an EMBL/GenBank/DDBJ whole genome shotgun (WGS) entry which is preliminary data.</text>
</comment>
<protein>
    <submittedName>
        <fullName evidence="3">ThiF family adenylyltransferase</fullName>
    </submittedName>
</protein>
<dbReference type="InterPro" id="IPR000594">
    <property type="entry name" value="ThiF_NAD_FAD-bd"/>
</dbReference>
<evidence type="ECO:0000259" key="2">
    <source>
        <dbReference type="Pfam" id="PF00899"/>
    </source>
</evidence>
<accession>A0AAP2Z4H4</accession>
<dbReference type="Proteomes" id="UP001321018">
    <property type="component" value="Unassembled WGS sequence"/>
</dbReference>
<dbReference type="GO" id="GO:0008641">
    <property type="term" value="F:ubiquitin-like modifier activating enzyme activity"/>
    <property type="evidence" value="ECO:0007669"/>
    <property type="project" value="InterPro"/>
</dbReference>
<sequence>MAETITTHTTDEFTLVLTASQVQELRDWLLQEDGNERFAYVYCTESDGQLLATEIDRVPAEDCEVQEAHAVRPKLSVERDRMGAALEAGLVPIMLHSHPFSDRPTFSSLDDDIMESYREWIGGLYPDSPLCFGVVGHEGMDTAIYVDPGSEERSKLPVEVVGEWTLDVPLEAPTEPSAVAIDEGRYDRSIRALTEDGQARIADATVAVAGLGGLGSIVVTQLARVGVRDFVFVDPDTVERSNLPRIYGATEADVGRPKVDVVGEHVVRANPEATVDAYESRVQDVPEDALASCDVLIGAVDRLSARLYCSEFAVRHLRYYVDAGVAIQTTDEGEITEERGLIQLVAPGVTGCLDCLGRNDPELLRLESMGDDEIQADVDRGYLDEDISTPEPAITPLNAFAATVVTRMFTKLVTGYERPADYVYLEGVANELVSVGTHPSNECITCGPDGVLGEGVETVDEDHLAGGDAVELDVDLESLGNTKVDNRIPSRTITADSVAEHRTGDPAPSDESALSSSPLEDDELGQTSTTEPGRWHSPEQPRAGSEMSALREDDTDPASTEDSRSNEFEAESDGPTADPNPPEETVGSTRVTGRTDAMGHPRNSSEPSVEVTARTCALSIAIAGVGFVVLRRLLDR</sequence>
<dbReference type="Gene3D" id="3.40.50.720">
    <property type="entry name" value="NAD(P)-binding Rossmann-like Domain"/>
    <property type="match status" value="1"/>
</dbReference>
<evidence type="ECO:0000256" key="1">
    <source>
        <dbReference type="SAM" id="MobiDB-lite"/>
    </source>
</evidence>
<evidence type="ECO:0000313" key="4">
    <source>
        <dbReference type="Proteomes" id="UP001321018"/>
    </source>
</evidence>
<dbReference type="GO" id="GO:0061504">
    <property type="term" value="P:cyclic threonylcarbamoyladenosine biosynthetic process"/>
    <property type="evidence" value="ECO:0007669"/>
    <property type="project" value="TreeGrafter"/>
</dbReference>
<evidence type="ECO:0000313" key="3">
    <source>
        <dbReference type="EMBL" id="MCU4744385.1"/>
    </source>
</evidence>
<keyword evidence="3" id="KW-0548">Nucleotidyltransferase</keyword>
<feature type="region of interest" description="Disordered" evidence="1">
    <location>
        <begin position="487"/>
        <end position="610"/>
    </location>
</feature>
<reference evidence="3" key="1">
    <citation type="submission" date="2022-09" db="EMBL/GenBank/DDBJ databases">
        <title>Enrichment on poylsaccharides allowed isolation of novel metabolic and taxonomic groups of Haloarchaea.</title>
        <authorList>
            <person name="Sorokin D.Y."/>
            <person name="Elcheninov A.G."/>
            <person name="Khizhniak T.V."/>
            <person name="Kolganova T.V."/>
            <person name="Kublanov I.V."/>
        </authorList>
    </citation>
    <scope>NUCLEOTIDE SEQUENCE</scope>
    <source>
        <strain evidence="3">AArc-xg1-1</strain>
    </source>
</reference>
<dbReference type="SUPFAM" id="SSF69572">
    <property type="entry name" value="Activating enzymes of the ubiquitin-like proteins"/>
    <property type="match status" value="1"/>
</dbReference>
<organism evidence="3 4">
    <name type="scientific">Natronoglomus mannanivorans</name>
    <dbReference type="NCBI Taxonomy" id="2979990"/>
    <lineage>
        <taxon>Archaea</taxon>
        <taxon>Methanobacteriati</taxon>
        <taxon>Methanobacteriota</taxon>
        <taxon>Stenosarchaea group</taxon>
        <taxon>Halobacteria</taxon>
        <taxon>Halobacteriales</taxon>
        <taxon>Natrialbaceae</taxon>
        <taxon>Natronoglomus</taxon>
    </lineage>
</organism>
<dbReference type="PANTHER" id="PTHR43267:SF1">
    <property type="entry name" value="TRNA THREONYLCARBAMOYLADENOSINE DEHYDRATASE"/>
    <property type="match status" value="1"/>
</dbReference>
<feature type="domain" description="THIF-type NAD/FAD binding fold" evidence="2">
    <location>
        <begin position="186"/>
        <end position="419"/>
    </location>
</feature>
<keyword evidence="3" id="KW-0808">Transferase</keyword>
<dbReference type="RefSeq" id="WP_338006191.1">
    <property type="nucleotide sequence ID" value="NZ_JAOPKA010000027.1"/>
</dbReference>
<dbReference type="PANTHER" id="PTHR43267">
    <property type="entry name" value="TRNA THREONYLCARBAMOYLADENOSINE DEHYDRATASE"/>
    <property type="match status" value="1"/>
</dbReference>
<proteinExistence type="predicted"/>
<dbReference type="GO" id="GO:0016779">
    <property type="term" value="F:nucleotidyltransferase activity"/>
    <property type="evidence" value="ECO:0007669"/>
    <property type="project" value="UniProtKB-KW"/>
</dbReference>
<dbReference type="InterPro" id="IPR045886">
    <property type="entry name" value="ThiF/MoeB/HesA"/>
</dbReference>
<gene>
    <name evidence="3" type="ORF">OB960_23720</name>
</gene>
<dbReference type="GO" id="GO:0061503">
    <property type="term" value="F:tRNA threonylcarbamoyladenosine dehydratase"/>
    <property type="evidence" value="ECO:0007669"/>
    <property type="project" value="TreeGrafter"/>
</dbReference>